<evidence type="ECO:0000256" key="1">
    <source>
        <dbReference type="SAM" id="MobiDB-lite"/>
    </source>
</evidence>
<proteinExistence type="predicted"/>
<sequence>MKKKRKAIRAKVETVSRRKAARRLPPGAKRQPRREPENGSSQYNAGYNAGFAAGFEAGHQKAYEEEGL</sequence>
<evidence type="ECO:0000313" key="3">
    <source>
        <dbReference type="Proteomes" id="UP001597493"/>
    </source>
</evidence>
<accession>A0ABW5QTY6</accession>
<gene>
    <name evidence="2" type="ORF">ACFSW5_04615</name>
</gene>
<protein>
    <submittedName>
        <fullName evidence="2">Uncharacterized protein</fullName>
    </submittedName>
</protein>
<comment type="caution">
    <text evidence="2">The sequence shown here is derived from an EMBL/GenBank/DDBJ whole genome shotgun (WGS) entry which is preliminary data.</text>
</comment>
<dbReference type="RefSeq" id="WP_379270234.1">
    <property type="nucleotide sequence ID" value="NZ_JBHUGT010000013.1"/>
</dbReference>
<keyword evidence="3" id="KW-1185">Reference proteome</keyword>
<reference evidence="3" key="1">
    <citation type="journal article" date="2019" name="Int. J. Syst. Evol. Microbiol.">
        <title>The Global Catalogue of Microorganisms (GCM) 10K type strain sequencing project: providing services to taxonomists for standard genome sequencing and annotation.</title>
        <authorList>
            <consortium name="The Broad Institute Genomics Platform"/>
            <consortium name="The Broad Institute Genome Sequencing Center for Infectious Disease"/>
            <person name="Wu L."/>
            <person name="Ma J."/>
        </authorList>
    </citation>
    <scope>NUCLEOTIDE SEQUENCE [LARGE SCALE GENOMIC DNA]</scope>
    <source>
        <strain evidence="3">TISTR 1827</strain>
    </source>
</reference>
<dbReference type="EMBL" id="JBHUMY010000005">
    <property type="protein sequence ID" value="MFD2659545.1"/>
    <property type="molecule type" value="Genomic_DNA"/>
</dbReference>
<feature type="region of interest" description="Disordered" evidence="1">
    <location>
        <begin position="1"/>
        <end position="46"/>
    </location>
</feature>
<evidence type="ECO:0000313" key="2">
    <source>
        <dbReference type="EMBL" id="MFD2659545.1"/>
    </source>
</evidence>
<name>A0ABW5QTY6_9BACL</name>
<dbReference type="Proteomes" id="UP001597493">
    <property type="component" value="Unassembled WGS sequence"/>
</dbReference>
<organism evidence="2 3">
    <name type="scientific">Paenibacillus thailandensis</name>
    <dbReference type="NCBI Taxonomy" id="393250"/>
    <lineage>
        <taxon>Bacteria</taxon>
        <taxon>Bacillati</taxon>
        <taxon>Bacillota</taxon>
        <taxon>Bacilli</taxon>
        <taxon>Bacillales</taxon>
        <taxon>Paenibacillaceae</taxon>
        <taxon>Paenibacillus</taxon>
    </lineage>
</organism>